<name>A0A644TV02_9ZZZZ</name>
<sequence>MKKILMALFALALLTVGIGAQSADSISKASTTNYYTKTSLSGEDLWKAMDAYQLSVSIATVNADGSPNAAVVIPGVTKDREYLFFGLAANQTGINMKERKLIVLTATGYTAPKGGQKMSYSGARIIAEYVSDPALQKKLVEQNKDQKATENTYFLKIVKVLPIG</sequence>
<comment type="caution">
    <text evidence="1">The sequence shown here is derived from an EMBL/GenBank/DDBJ whole genome shotgun (WGS) entry which is preliminary data.</text>
</comment>
<proteinExistence type="predicted"/>
<organism evidence="1">
    <name type="scientific">bioreactor metagenome</name>
    <dbReference type="NCBI Taxonomy" id="1076179"/>
    <lineage>
        <taxon>unclassified sequences</taxon>
        <taxon>metagenomes</taxon>
        <taxon>ecological metagenomes</taxon>
    </lineage>
</organism>
<dbReference type="EMBL" id="VSSQ01000055">
    <property type="protein sequence ID" value="MPL70828.1"/>
    <property type="molecule type" value="Genomic_DNA"/>
</dbReference>
<evidence type="ECO:0008006" key="2">
    <source>
        <dbReference type="Google" id="ProtNLM"/>
    </source>
</evidence>
<gene>
    <name evidence="1" type="ORF">SDC9_16590</name>
</gene>
<protein>
    <recommendedName>
        <fullName evidence="2">Pyridoxamine 5'-phosphate oxidase putative domain-containing protein</fullName>
    </recommendedName>
</protein>
<reference evidence="1" key="1">
    <citation type="submission" date="2019-08" db="EMBL/GenBank/DDBJ databases">
        <authorList>
            <person name="Kucharzyk K."/>
            <person name="Murdoch R.W."/>
            <person name="Higgins S."/>
            <person name="Loffler F."/>
        </authorList>
    </citation>
    <scope>NUCLEOTIDE SEQUENCE</scope>
</reference>
<dbReference type="AlphaFoldDB" id="A0A644TV02"/>
<dbReference type="InterPro" id="IPR012349">
    <property type="entry name" value="Split_barrel_FMN-bd"/>
</dbReference>
<dbReference type="SUPFAM" id="SSF50475">
    <property type="entry name" value="FMN-binding split barrel"/>
    <property type="match status" value="1"/>
</dbReference>
<evidence type="ECO:0000313" key="1">
    <source>
        <dbReference type="EMBL" id="MPL70828.1"/>
    </source>
</evidence>
<dbReference type="Gene3D" id="2.30.110.10">
    <property type="entry name" value="Electron Transport, Fmn-binding Protein, Chain A"/>
    <property type="match status" value="1"/>
</dbReference>
<accession>A0A644TV02</accession>